<evidence type="ECO:0000256" key="16">
    <source>
        <dbReference type="SAM" id="Phobius"/>
    </source>
</evidence>
<dbReference type="Pfam" id="PF00512">
    <property type="entry name" value="HisKA"/>
    <property type="match status" value="1"/>
</dbReference>
<feature type="domain" description="Response regulatory" evidence="18">
    <location>
        <begin position="1020"/>
        <end position="1138"/>
    </location>
</feature>
<evidence type="ECO:0000259" key="19">
    <source>
        <dbReference type="PROSITE" id="PS50112"/>
    </source>
</evidence>
<dbReference type="Pfam" id="PF01627">
    <property type="entry name" value="Hpt"/>
    <property type="match status" value="1"/>
</dbReference>
<evidence type="ECO:0000259" key="18">
    <source>
        <dbReference type="PROSITE" id="PS50110"/>
    </source>
</evidence>
<evidence type="ECO:0000256" key="7">
    <source>
        <dbReference type="ARBA" id="ARBA00022692"/>
    </source>
</evidence>
<evidence type="ECO:0000256" key="13">
    <source>
        <dbReference type="ARBA" id="ARBA00023136"/>
    </source>
</evidence>
<dbReference type="InterPro" id="IPR005467">
    <property type="entry name" value="His_kinase_dom"/>
</dbReference>
<keyword evidence="10" id="KW-0067">ATP-binding</keyword>
<dbReference type="InterPro" id="IPR036641">
    <property type="entry name" value="HPT_dom_sf"/>
</dbReference>
<evidence type="ECO:0000256" key="9">
    <source>
        <dbReference type="ARBA" id="ARBA00022777"/>
    </source>
</evidence>
<evidence type="ECO:0000259" key="20">
    <source>
        <dbReference type="PROSITE" id="PS50113"/>
    </source>
</evidence>
<dbReference type="SUPFAM" id="SSF52172">
    <property type="entry name" value="CheY-like"/>
    <property type="match status" value="2"/>
</dbReference>
<dbReference type="SMART" id="SM00073">
    <property type="entry name" value="HPT"/>
    <property type="match status" value="1"/>
</dbReference>
<dbReference type="Gene3D" id="1.20.120.160">
    <property type="entry name" value="HPT domain"/>
    <property type="match status" value="1"/>
</dbReference>
<evidence type="ECO:0000256" key="15">
    <source>
        <dbReference type="PROSITE-ProRule" id="PRU00169"/>
    </source>
</evidence>
<dbReference type="NCBIfam" id="TIGR00229">
    <property type="entry name" value="sensory_box"/>
    <property type="match status" value="2"/>
</dbReference>
<evidence type="ECO:0000259" key="17">
    <source>
        <dbReference type="PROSITE" id="PS50109"/>
    </source>
</evidence>
<dbReference type="Proteomes" id="UP001596378">
    <property type="component" value="Unassembled WGS sequence"/>
</dbReference>
<name>A0ABW2FD43_9BACL</name>
<feature type="domain" description="Response regulatory" evidence="18">
    <location>
        <begin position="869"/>
        <end position="986"/>
    </location>
</feature>
<dbReference type="SUPFAM" id="SSF158472">
    <property type="entry name" value="HAMP domain-like"/>
    <property type="match status" value="1"/>
</dbReference>
<dbReference type="SUPFAM" id="SSF55785">
    <property type="entry name" value="PYP-like sensor domain (PAS domain)"/>
    <property type="match status" value="2"/>
</dbReference>
<dbReference type="SUPFAM" id="SSF47226">
    <property type="entry name" value="Histidine-containing phosphotransfer domain, HPT domain"/>
    <property type="match status" value="1"/>
</dbReference>
<dbReference type="InterPro" id="IPR008207">
    <property type="entry name" value="Sig_transdc_His_kin_Hpt_dom"/>
</dbReference>
<dbReference type="InterPro" id="IPR003661">
    <property type="entry name" value="HisK_dim/P_dom"/>
</dbReference>
<evidence type="ECO:0000256" key="2">
    <source>
        <dbReference type="ARBA" id="ARBA00004651"/>
    </source>
</evidence>
<dbReference type="Pfam" id="PF00672">
    <property type="entry name" value="HAMP"/>
    <property type="match status" value="1"/>
</dbReference>
<dbReference type="CDD" id="cd12912">
    <property type="entry name" value="PDC2_MCP_like"/>
    <property type="match status" value="1"/>
</dbReference>
<dbReference type="PRINTS" id="PR00344">
    <property type="entry name" value="BCTRLSENSOR"/>
</dbReference>
<sequence>MFQSLRFKIVAVLVILNSVSFLAISLINYGTFNKRMDDQLIRHSLSSLNSTAVHLSELLSLHLKEAERISRSVPLRLQTAEERLAYLRSASPQIDLPIRQIGFASLWGSMTLANGETFRVSGIPAYDSALQGSGAYAAMMLDSTGYPVLWQMVPYYGLDNRLTGVIGFALDAPALLSGQLDAHSDDYRDSSMILIDRETNLLYYKDTSLILKRNYLTDEPAVADFAKRLQNSDQGYGESMLFGRVLKMFYVKVPNTDWYAVYSVSKQEFEAPLRRSLWLNVALIAATVLVLGLFMYGVIQRSILGRLKQVVAVTQRVAAGNFYPRPLAVESRDEMGVLADSVNGMIDNLQELFEPYQAFIRHNQYAMIVTDAHFVITSFNQRATDMLGYRPHEVVGRKSLLLWHDPAQLQERAAYYSDKLQSRVDPDESVLFLPPRKGFLPNWEWTWVSRIGLRFPVSLNTSVIRHPDGTPKGYVLIARDVSEIKQAVATNTRLFAIMDSAHDMIASFDKRGQIFYLNKAGLALLDIESLSESNRHLNKYMSIPMTVRFAEGLSEARTHGYWQDEIDFTTAKGLIQRTSITVVAHQAHDDKEIYYSTIVRDISQLKEIQSQLLSAKEEADRANEAKSSFLARMSHEIRTPLNGIIGLTHLLQRLELTELQASYLDQISVSSDNLLRLLNDILDYSKLEADKLTIENVPFEPEELLHKLSGLFAVLIGPKPVDFIIRSDSRIPDWLIGDPTRLKQILLNLGSNAIKFTNIGLIELSVTAGEVDDRSARLKFSVKDTGIGMTEDQRKRLFKPFVQADEKTSRKYGGTGLGLVISHTLVERMGGALSVASQYQVGSEFSFELSFSVCADRPSADHPQFPGLKLLVLEDENRVAEHWRVLLTSLECETVALSSWRQAQALMKESRWDAIVIDLECGDMHGEETWTAWKTELDAAGVKAIASTTLSGRDALYRLADAYRPEAVLVKPSTPLQVRQALLVITSSSPRTAGPLPSPSAEAAAALETNAAGSADVCPRIWVVDDQEINRIVIQQLLGSQGYTTFMLESGTEAVARIESGEAGVDLILMDLHMPDMDGIEATVRIRKRFGQERLPIVAVTADATPEMHARCREAGMNAIVTKPIEPVVLYACIRQWLPSLGPAPAAPAPAEAESEAGAAASWPNFPELQAAAALQRIGGKAHLYVKLLEKFVAQYADFRHRLEQLLESGETNDAIRLSHSLSGSAGHLGAAAIQEAAAALERSLRSDERVPEALERLYRSLEAGMNAIHRLLESKRS</sequence>
<dbReference type="Gene3D" id="3.30.450.20">
    <property type="entry name" value="PAS domain"/>
    <property type="match status" value="3"/>
</dbReference>
<organism evidence="23 24">
    <name type="scientific">Cohnella cellulosilytica</name>
    <dbReference type="NCBI Taxonomy" id="986710"/>
    <lineage>
        <taxon>Bacteria</taxon>
        <taxon>Bacillati</taxon>
        <taxon>Bacillota</taxon>
        <taxon>Bacilli</taxon>
        <taxon>Bacillales</taxon>
        <taxon>Paenibacillaceae</taxon>
        <taxon>Cohnella</taxon>
    </lineage>
</organism>
<evidence type="ECO:0000256" key="4">
    <source>
        <dbReference type="ARBA" id="ARBA00022475"/>
    </source>
</evidence>
<keyword evidence="12" id="KW-0902">Two-component regulatory system</keyword>
<dbReference type="Gene3D" id="1.10.287.130">
    <property type="match status" value="1"/>
</dbReference>
<dbReference type="InterPro" id="IPR000014">
    <property type="entry name" value="PAS"/>
</dbReference>
<dbReference type="InterPro" id="IPR036097">
    <property type="entry name" value="HisK_dim/P_sf"/>
</dbReference>
<evidence type="ECO:0000256" key="1">
    <source>
        <dbReference type="ARBA" id="ARBA00000085"/>
    </source>
</evidence>
<evidence type="ECO:0000256" key="6">
    <source>
        <dbReference type="ARBA" id="ARBA00022679"/>
    </source>
</evidence>
<evidence type="ECO:0000259" key="21">
    <source>
        <dbReference type="PROSITE" id="PS50885"/>
    </source>
</evidence>
<dbReference type="InterPro" id="IPR011006">
    <property type="entry name" value="CheY-like_superfamily"/>
</dbReference>
<feature type="domain" description="PAS" evidence="19">
    <location>
        <begin position="367"/>
        <end position="423"/>
    </location>
</feature>
<keyword evidence="5 15" id="KW-0597">Phosphoprotein</keyword>
<dbReference type="InterPro" id="IPR036890">
    <property type="entry name" value="HATPase_C_sf"/>
</dbReference>
<dbReference type="Pfam" id="PF02518">
    <property type="entry name" value="HATPase_c"/>
    <property type="match status" value="1"/>
</dbReference>
<dbReference type="InterPro" id="IPR000700">
    <property type="entry name" value="PAS-assoc_C"/>
</dbReference>
<evidence type="ECO:0000259" key="22">
    <source>
        <dbReference type="PROSITE" id="PS50894"/>
    </source>
</evidence>
<feature type="domain" description="HPt" evidence="22">
    <location>
        <begin position="1181"/>
        <end position="1276"/>
    </location>
</feature>
<evidence type="ECO:0000313" key="24">
    <source>
        <dbReference type="Proteomes" id="UP001596378"/>
    </source>
</evidence>
<dbReference type="CDD" id="cd17546">
    <property type="entry name" value="REC_hyHK_CKI1_RcsC-like"/>
    <property type="match status" value="1"/>
</dbReference>
<feature type="transmembrane region" description="Helical" evidence="16">
    <location>
        <begin position="6"/>
        <end position="27"/>
    </location>
</feature>
<dbReference type="SUPFAM" id="SSF47384">
    <property type="entry name" value="Homodimeric domain of signal transducing histidine kinase"/>
    <property type="match status" value="1"/>
</dbReference>
<dbReference type="PANTHER" id="PTHR45339">
    <property type="entry name" value="HYBRID SIGNAL TRANSDUCTION HISTIDINE KINASE J"/>
    <property type="match status" value="1"/>
</dbReference>
<dbReference type="InterPro" id="IPR003660">
    <property type="entry name" value="HAMP_dom"/>
</dbReference>
<dbReference type="Pfam" id="PF00072">
    <property type="entry name" value="Response_reg"/>
    <property type="match status" value="1"/>
</dbReference>
<dbReference type="PANTHER" id="PTHR45339:SF1">
    <property type="entry name" value="HYBRID SIGNAL TRANSDUCTION HISTIDINE KINASE J"/>
    <property type="match status" value="1"/>
</dbReference>
<dbReference type="PROSITE" id="PS50109">
    <property type="entry name" value="HIS_KIN"/>
    <property type="match status" value="1"/>
</dbReference>
<keyword evidence="9" id="KW-0418">Kinase</keyword>
<evidence type="ECO:0000256" key="14">
    <source>
        <dbReference type="PROSITE-ProRule" id="PRU00110"/>
    </source>
</evidence>
<keyword evidence="7 16" id="KW-0812">Transmembrane</keyword>
<protein>
    <recommendedName>
        <fullName evidence="3">histidine kinase</fullName>
        <ecNumber evidence="3">2.7.13.3</ecNumber>
    </recommendedName>
</protein>
<dbReference type="SMART" id="SM00448">
    <property type="entry name" value="REC"/>
    <property type="match status" value="2"/>
</dbReference>
<dbReference type="SMART" id="SM00086">
    <property type="entry name" value="PAC"/>
    <property type="match status" value="2"/>
</dbReference>
<keyword evidence="4" id="KW-1003">Cell membrane</keyword>
<evidence type="ECO:0000256" key="3">
    <source>
        <dbReference type="ARBA" id="ARBA00012438"/>
    </source>
</evidence>
<evidence type="ECO:0000256" key="12">
    <source>
        <dbReference type="ARBA" id="ARBA00023012"/>
    </source>
</evidence>
<dbReference type="Pfam" id="PF13188">
    <property type="entry name" value="PAS_8"/>
    <property type="match status" value="1"/>
</dbReference>
<dbReference type="InterPro" id="IPR004358">
    <property type="entry name" value="Sig_transdc_His_kin-like_C"/>
</dbReference>
<dbReference type="SMART" id="SM00304">
    <property type="entry name" value="HAMP"/>
    <property type="match status" value="1"/>
</dbReference>
<dbReference type="CDD" id="cd00130">
    <property type="entry name" value="PAS"/>
    <property type="match status" value="2"/>
</dbReference>
<dbReference type="SMART" id="SM00091">
    <property type="entry name" value="PAS"/>
    <property type="match status" value="2"/>
</dbReference>
<dbReference type="PROSITE" id="PS50112">
    <property type="entry name" value="PAS"/>
    <property type="match status" value="1"/>
</dbReference>
<feature type="modified residue" description="4-aspartylphosphate" evidence="15">
    <location>
        <position position="918"/>
    </location>
</feature>
<dbReference type="Gene3D" id="3.30.565.10">
    <property type="entry name" value="Histidine kinase-like ATPase, C-terminal domain"/>
    <property type="match status" value="1"/>
</dbReference>
<dbReference type="PROSITE" id="PS50894">
    <property type="entry name" value="HPT"/>
    <property type="match status" value="1"/>
</dbReference>
<gene>
    <name evidence="23" type="ORF">ACFQMJ_16995</name>
</gene>
<dbReference type="InterPro" id="IPR013767">
    <property type="entry name" value="PAS_fold"/>
</dbReference>
<dbReference type="InterPro" id="IPR001610">
    <property type="entry name" value="PAC"/>
</dbReference>
<dbReference type="InterPro" id="IPR003594">
    <property type="entry name" value="HATPase_dom"/>
</dbReference>
<dbReference type="CDD" id="cd00082">
    <property type="entry name" value="HisKA"/>
    <property type="match status" value="1"/>
</dbReference>
<evidence type="ECO:0000256" key="11">
    <source>
        <dbReference type="ARBA" id="ARBA00022989"/>
    </source>
</evidence>
<feature type="domain" description="HAMP" evidence="21">
    <location>
        <begin position="301"/>
        <end position="354"/>
    </location>
</feature>
<dbReference type="PROSITE" id="PS50113">
    <property type="entry name" value="PAC"/>
    <property type="match status" value="1"/>
</dbReference>
<dbReference type="EMBL" id="JBHTAI010000010">
    <property type="protein sequence ID" value="MFC7150227.1"/>
    <property type="molecule type" value="Genomic_DNA"/>
</dbReference>
<feature type="transmembrane region" description="Helical" evidence="16">
    <location>
        <begin position="277"/>
        <end position="299"/>
    </location>
</feature>
<evidence type="ECO:0000256" key="8">
    <source>
        <dbReference type="ARBA" id="ARBA00022741"/>
    </source>
</evidence>
<accession>A0ABW2FD43</accession>
<dbReference type="Gene3D" id="6.10.340.10">
    <property type="match status" value="1"/>
</dbReference>
<keyword evidence="8" id="KW-0547">Nucleotide-binding</keyword>
<feature type="domain" description="PAC" evidence="20">
    <location>
        <begin position="441"/>
        <end position="493"/>
    </location>
</feature>
<keyword evidence="24" id="KW-1185">Reference proteome</keyword>
<dbReference type="SMART" id="SM00388">
    <property type="entry name" value="HisKA"/>
    <property type="match status" value="1"/>
</dbReference>
<evidence type="ECO:0000313" key="23">
    <source>
        <dbReference type="EMBL" id="MFC7150227.1"/>
    </source>
</evidence>
<reference evidence="24" key="1">
    <citation type="journal article" date="2019" name="Int. J. Syst. Evol. Microbiol.">
        <title>The Global Catalogue of Microorganisms (GCM) 10K type strain sequencing project: providing services to taxonomists for standard genome sequencing and annotation.</title>
        <authorList>
            <consortium name="The Broad Institute Genomics Platform"/>
            <consortium name="The Broad Institute Genome Sequencing Center for Infectious Disease"/>
            <person name="Wu L."/>
            <person name="Ma J."/>
        </authorList>
    </citation>
    <scope>NUCLEOTIDE SEQUENCE [LARGE SCALE GENOMIC DNA]</scope>
    <source>
        <strain evidence="24">KCTC 12907</strain>
    </source>
</reference>
<feature type="modified residue" description="Phosphohistidine" evidence="14">
    <location>
        <position position="1220"/>
    </location>
</feature>
<dbReference type="PROSITE" id="PS50885">
    <property type="entry name" value="HAMP"/>
    <property type="match status" value="1"/>
</dbReference>
<dbReference type="InterPro" id="IPR035965">
    <property type="entry name" value="PAS-like_dom_sf"/>
</dbReference>
<dbReference type="RefSeq" id="WP_378045918.1">
    <property type="nucleotide sequence ID" value="NZ_JBHMDN010000008.1"/>
</dbReference>
<dbReference type="EC" id="2.7.13.3" evidence="3"/>
<evidence type="ECO:0000256" key="5">
    <source>
        <dbReference type="ARBA" id="ARBA00022553"/>
    </source>
</evidence>
<keyword evidence="11 16" id="KW-1133">Transmembrane helix</keyword>
<dbReference type="InterPro" id="IPR001789">
    <property type="entry name" value="Sig_transdc_resp-reg_receiver"/>
</dbReference>
<comment type="subcellular location">
    <subcellularLocation>
        <location evidence="2">Cell membrane</location>
        <topology evidence="2">Multi-pass membrane protein</topology>
    </subcellularLocation>
</comment>
<dbReference type="CDD" id="cd06225">
    <property type="entry name" value="HAMP"/>
    <property type="match status" value="1"/>
</dbReference>
<dbReference type="Gene3D" id="3.40.50.2300">
    <property type="match status" value="2"/>
</dbReference>
<evidence type="ECO:0000256" key="10">
    <source>
        <dbReference type="ARBA" id="ARBA00022840"/>
    </source>
</evidence>
<dbReference type="CDD" id="cd16922">
    <property type="entry name" value="HATPase_EvgS-ArcB-TorS-like"/>
    <property type="match status" value="1"/>
</dbReference>
<keyword evidence="13 16" id="KW-0472">Membrane</keyword>
<proteinExistence type="predicted"/>
<comment type="caution">
    <text evidence="23">The sequence shown here is derived from an EMBL/GenBank/DDBJ whole genome shotgun (WGS) entry which is preliminary data.</text>
</comment>
<dbReference type="PROSITE" id="PS50110">
    <property type="entry name" value="RESPONSE_REGULATORY"/>
    <property type="match status" value="2"/>
</dbReference>
<dbReference type="SUPFAM" id="SSF55874">
    <property type="entry name" value="ATPase domain of HSP90 chaperone/DNA topoisomerase II/histidine kinase"/>
    <property type="match status" value="1"/>
</dbReference>
<dbReference type="SMART" id="SM00387">
    <property type="entry name" value="HATPase_c"/>
    <property type="match status" value="1"/>
</dbReference>
<feature type="modified residue" description="4-aspartylphosphate" evidence="15">
    <location>
        <position position="1071"/>
    </location>
</feature>
<feature type="domain" description="Histidine kinase" evidence="17">
    <location>
        <begin position="632"/>
        <end position="853"/>
    </location>
</feature>
<dbReference type="Pfam" id="PF00989">
    <property type="entry name" value="PAS"/>
    <property type="match status" value="1"/>
</dbReference>
<keyword evidence="6" id="KW-0808">Transferase</keyword>
<comment type="catalytic activity">
    <reaction evidence="1">
        <text>ATP + protein L-histidine = ADP + protein N-phospho-L-histidine.</text>
        <dbReference type="EC" id="2.7.13.3"/>
    </reaction>
</comment>